<organism evidence="2 3">
    <name type="scientific">Fructobacillus parabroussonetiae</name>
    <dbReference type="NCBI Taxonomy" id="2713174"/>
    <lineage>
        <taxon>Bacteria</taxon>
        <taxon>Bacillati</taxon>
        <taxon>Bacillota</taxon>
        <taxon>Bacilli</taxon>
        <taxon>Lactobacillales</taxon>
        <taxon>Lactobacillaceae</taxon>
        <taxon>Fructobacillus</taxon>
    </lineage>
</organism>
<feature type="domain" description="NADPH-dependent FMN reductase-like" evidence="1">
    <location>
        <begin position="1"/>
        <end position="134"/>
    </location>
</feature>
<dbReference type="Pfam" id="PF03358">
    <property type="entry name" value="FMN_red"/>
    <property type="match status" value="1"/>
</dbReference>
<dbReference type="InterPro" id="IPR029039">
    <property type="entry name" value="Flavoprotein-like_sf"/>
</dbReference>
<evidence type="ECO:0000313" key="3">
    <source>
        <dbReference type="Proteomes" id="UP001519503"/>
    </source>
</evidence>
<dbReference type="RefSeq" id="WP_213820404.1">
    <property type="nucleotide sequence ID" value="NZ_JAAMFL010000001.1"/>
</dbReference>
<accession>A0ABS5QVX5</accession>
<comment type="caution">
    <text evidence="2">The sequence shown here is derived from an EMBL/GenBank/DDBJ whole genome shotgun (WGS) entry which is preliminary data.</text>
</comment>
<evidence type="ECO:0000259" key="1">
    <source>
        <dbReference type="Pfam" id="PF03358"/>
    </source>
</evidence>
<evidence type="ECO:0000313" key="2">
    <source>
        <dbReference type="EMBL" id="MBS9336947.1"/>
    </source>
</evidence>
<dbReference type="InterPro" id="IPR005025">
    <property type="entry name" value="FMN_Rdtase-like_dom"/>
</dbReference>
<protein>
    <submittedName>
        <fullName evidence="2">NAD(P)H-dependent oxidoreductase</fullName>
    </submittedName>
</protein>
<dbReference type="PANTHER" id="PTHR30543">
    <property type="entry name" value="CHROMATE REDUCTASE"/>
    <property type="match status" value="1"/>
</dbReference>
<dbReference type="Proteomes" id="UP001519503">
    <property type="component" value="Unassembled WGS sequence"/>
</dbReference>
<dbReference type="SUPFAM" id="SSF52218">
    <property type="entry name" value="Flavoproteins"/>
    <property type="match status" value="1"/>
</dbReference>
<proteinExistence type="predicted"/>
<dbReference type="InterPro" id="IPR050712">
    <property type="entry name" value="NAD(P)H-dep_reductase"/>
</dbReference>
<dbReference type="PANTHER" id="PTHR30543:SF21">
    <property type="entry name" value="NAD(P)H-DEPENDENT FMN REDUCTASE LOT6"/>
    <property type="match status" value="1"/>
</dbReference>
<reference evidence="2 3" key="1">
    <citation type="submission" date="2020-02" db="EMBL/GenBank/DDBJ databases">
        <title>Fructobacillus sp. isolated from paper mulberry of Taiwan.</title>
        <authorList>
            <person name="Lin S.-T."/>
        </authorList>
    </citation>
    <scope>NUCLEOTIDE SEQUENCE [LARGE SCALE GENOMIC DNA]</scope>
    <source>
        <strain evidence="2 3">S1-1</strain>
    </source>
</reference>
<keyword evidence="3" id="KW-1185">Reference proteome</keyword>
<sequence length="183" mass="20251">MKVAILVGSNRQVSVSRKVARWLRPLLEMKGFDAEILDLAEINLPWLDEPELPASGLYQLEATKTWSEMVKGFDAMVIVFPQYNWGYPAVLKNALDTLYQEWQGLPVATMAIGSHGGFQGELALSLVLQGLKMKRLAVNPRLSIKPDEIARDAEEAEIAAFLAPYLDQVDLLAQALNAEGAKK</sequence>
<dbReference type="EMBL" id="JAAMFL010000001">
    <property type="protein sequence ID" value="MBS9336947.1"/>
    <property type="molecule type" value="Genomic_DNA"/>
</dbReference>
<name>A0ABS5QVX5_9LACO</name>
<gene>
    <name evidence="2" type="ORF">G6R30_00485</name>
</gene>
<dbReference type="Gene3D" id="3.40.50.360">
    <property type="match status" value="1"/>
</dbReference>